<dbReference type="InterPro" id="IPR013783">
    <property type="entry name" value="Ig-like_fold"/>
</dbReference>
<gene>
    <name evidence="5" type="ORF">QLQ15_05890</name>
</gene>
<dbReference type="Gene3D" id="2.60.120.1620">
    <property type="match status" value="1"/>
</dbReference>
<dbReference type="Gene3D" id="2.60.40.10">
    <property type="entry name" value="Immunoglobulins"/>
    <property type="match status" value="1"/>
</dbReference>
<dbReference type="Pfam" id="PF17829">
    <property type="entry name" value="GH115_C"/>
    <property type="match status" value="1"/>
</dbReference>
<evidence type="ECO:0000313" key="6">
    <source>
        <dbReference type="Proteomes" id="UP001321580"/>
    </source>
</evidence>
<dbReference type="InterPro" id="IPR024361">
    <property type="entry name" value="BACON"/>
</dbReference>
<dbReference type="SUPFAM" id="SSF55545">
    <property type="entry name" value="beta-N-acetylhexosaminidase-like domain"/>
    <property type="match status" value="1"/>
</dbReference>
<keyword evidence="6" id="KW-1185">Reference proteome</keyword>
<dbReference type="PANTHER" id="PTHR37842:SF2">
    <property type="entry name" value="GYLCOSYL HYDROLASE 115 C-TERMINAL DOMAIN-CONTAINING PROTEIN"/>
    <property type="match status" value="1"/>
</dbReference>
<keyword evidence="1 5" id="KW-0378">Hydrolase</keyword>
<dbReference type="Proteomes" id="UP001321580">
    <property type="component" value="Unassembled WGS sequence"/>
</dbReference>
<dbReference type="GO" id="GO:0016787">
    <property type="term" value="F:hydrolase activity"/>
    <property type="evidence" value="ECO:0007669"/>
    <property type="project" value="UniProtKB-KW"/>
</dbReference>
<sequence length="956" mass="105522">MTSLRAALAALTLLASAQVHAADDCARPAAVCERAVSGALALIDDGTPLGVLADGHDFPGVVRAARDLQGDLSALSGHDAVFSTGASTARTAIIVGTLGHSPRVDRIVREKRIDTRNVAGRWEAHLIQVVERPEPGIDRALLIAGADKRGTVFGVYELSRRMGVSPWTWWADVPVPRRTSLHVAPGRFVDAPEARYRGIFLNDEDPALGGWIKATYGGPNHQFYERVFQLILRLKGNYLWPAMWGRAFADDDPRNPALADEYGVVIGTSHHEPMMRAHVEWERHGKGPWDYTKNADTLRAFWREGIARMGDHESVVTLGMRGDGDEPMTQGTAIDLLQTIVRDQRNILAELTHKPLAKTPQVWALYKEVQDYFDAGMQVPDDVTLLFADDNWGNLRRLPKPGETRGGGYGVYYHFDYVGGPRNYKWINTVQIERTWEQMQRARAFGADRLWIVNVGDLKPMEFPISLFLDLAWRPEAITPERLQDYPADWAAQQFGAEHAQEIGELLTRYTQYNARRKPELLTPETFSLVNFNEAQRVLADWQSLVEQAKKVGAALSAAYRDAYWQLVEYPVTASANLTAMYIAVGRNRLYASQGRNASALAQANLATQLFEHDAELARVYERDIAGGKWIHMMSQPRIGYTGWQQPERNVMPQLTTPTVPAKAALGVAVEGDTRAWPGADGKAALPTLDPIGATARGIIVFNRGSAPLRYTTTTKQPWLHVQPQSGTVADERTLQVTVDWDTVPVGEHEGTVTLRGSDGTQVAVRVPVSMPAPTVAPHGFVESDGQIAIEAEHHAHALSAPGMEWRTIPNLGRTLSGVTVWPEAAPTRLPDAGASRLEYPIHLNRDGEVEVRVVTSPALDLQHGDGLRYAVAIGDEAPQLITVKADPTPRHPDFPAWERAVSDSVQVATSRHRARAGNQTLTLWAVDPGIVFQRIEIVRGTVRASYLGPPESPRR</sequence>
<evidence type="ECO:0000256" key="2">
    <source>
        <dbReference type="SAM" id="SignalP"/>
    </source>
</evidence>
<dbReference type="InterPro" id="IPR042301">
    <property type="entry name" value="GH115_sf"/>
</dbReference>
<proteinExistence type="predicted"/>
<dbReference type="InterPro" id="IPR041437">
    <property type="entry name" value="GH115_C"/>
</dbReference>
<protein>
    <submittedName>
        <fullName evidence="5">Glycosyl hydrolase 115 family protein</fullName>
    </submittedName>
</protein>
<reference evidence="5 6" key="1">
    <citation type="submission" date="2023-05" db="EMBL/GenBank/DDBJ databases">
        <title>Lysobacter sp. strain LF1 Genome sequencing and assembly.</title>
        <authorList>
            <person name="Jung Y."/>
        </authorList>
    </citation>
    <scope>NUCLEOTIDE SEQUENCE [LARGE SCALE GENOMIC DNA]</scope>
    <source>
        <strain evidence="5 6">LF1</strain>
    </source>
</reference>
<dbReference type="RefSeq" id="WP_283211901.1">
    <property type="nucleotide sequence ID" value="NZ_JASGBI010000001.1"/>
</dbReference>
<dbReference type="Pfam" id="PF19190">
    <property type="entry name" value="BACON_2"/>
    <property type="match status" value="1"/>
</dbReference>
<name>A0ABT6XEV2_9GAMM</name>
<organism evidence="5 6">
    <name type="scientific">Lysobacter stagni</name>
    <dbReference type="NCBI Taxonomy" id="3045172"/>
    <lineage>
        <taxon>Bacteria</taxon>
        <taxon>Pseudomonadati</taxon>
        <taxon>Pseudomonadota</taxon>
        <taxon>Gammaproteobacteria</taxon>
        <taxon>Lysobacterales</taxon>
        <taxon>Lysobacteraceae</taxon>
        <taxon>Lysobacter</taxon>
    </lineage>
</organism>
<feature type="domain" description="BACON" evidence="4">
    <location>
        <begin position="699"/>
        <end position="744"/>
    </location>
</feature>
<comment type="caution">
    <text evidence="5">The sequence shown here is derived from an EMBL/GenBank/DDBJ whole genome shotgun (WGS) entry which is preliminary data.</text>
</comment>
<dbReference type="Pfam" id="PF15979">
    <property type="entry name" value="Glyco_hydro_115"/>
    <property type="match status" value="1"/>
</dbReference>
<dbReference type="Gene3D" id="3.30.379.10">
    <property type="entry name" value="Chitobiase/beta-hexosaminidase domain 2-like"/>
    <property type="match status" value="1"/>
</dbReference>
<dbReference type="Gene3D" id="1.20.58.2150">
    <property type="match status" value="1"/>
</dbReference>
<dbReference type="PANTHER" id="PTHR37842">
    <property type="match status" value="1"/>
</dbReference>
<evidence type="ECO:0000313" key="5">
    <source>
        <dbReference type="EMBL" id="MDI9238443.1"/>
    </source>
</evidence>
<evidence type="ECO:0000256" key="1">
    <source>
        <dbReference type="ARBA" id="ARBA00022801"/>
    </source>
</evidence>
<dbReference type="InterPro" id="IPR031924">
    <property type="entry name" value="GH115"/>
</dbReference>
<dbReference type="Gene3D" id="3.20.20.520">
    <property type="entry name" value="Glycosyl hydrolase family 115"/>
    <property type="match status" value="1"/>
</dbReference>
<evidence type="ECO:0000259" key="4">
    <source>
        <dbReference type="Pfam" id="PF19190"/>
    </source>
</evidence>
<dbReference type="InterPro" id="IPR029018">
    <property type="entry name" value="Hex-like_dom2"/>
</dbReference>
<feature type="signal peptide" evidence="2">
    <location>
        <begin position="1"/>
        <end position="21"/>
    </location>
</feature>
<feature type="domain" description="Gylcosyl hydrolase 115 C-terminal" evidence="3">
    <location>
        <begin position="780"/>
        <end position="952"/>
    </location>
</feature>
<feature type="chain" id="PRO_5046823116" evidence="2">
    <location>
        <begin position="22"/>
        <end position="956"/>
    </location>
</feature>
<dbReference type="EMBL" id="JASGBI010000001">
    <property type="protein sequence ID" value="MDI9238443.1"/>
    <property type="molecule type" value="Genomic_DNA"/>
</dbReference>
<keyword evidence="2" id="KW-0732">Signal</keyword>
<accession>A0ABT6XEV2</accession>
<evidence type="ECO:0000259" key="3">
    <source>
        <dbReference type="Pfam" id="PF17829"/>
    </source>
</evidence>